<name>A0A8X6T8H9_NEPPI</name>
<accession>A0A8X6T8H9</accession>
<gene>
    <name evidence="1" type="ORF">NPIL_210011</name>
</gene>
<dbReference type="AlphaFoldDB" id="A0A8X6T8H9"/>
<evidence type="ECO:0000313" key="1">
    <source>
        <dbReference type="EMBL" id="GFS87664.1"/>
    </source>
</evidence>
<dbReference type="EMBL" id="BMAW01052832">
    <property type="protein sequence ID" value="GFS87664.1"/>
    <property type="molecule type" value="Genomic_DNA"/>
</dbReference>
<protein>
    <submittedName>
        <fullName evidence="1">Uncharacterized protein</fullName>
    </submittedName>
</protein>
<dbReference type="PANTHER" id="PTHR31511:SF12">
    <property type="entry name" value="RHO TERMINATION FACTOR N-TERMINAL DOMAIN-CONTAINING PROTEIN"/>
    <property type="match status" value="1"/>
</dbReference>
<keyword evidence="2" id="KW-1185">Reference proteome</keyword>
<sequence length="151" mass="17523">MAKEKWLFFKNFQHSLKIPFVAYADFECLTKPILSCEPSSANSLTVKYQKHIPYSFSIYICYMNGTYKYPIVYRGMDAAKVFMEVATKEAREIEYLYSNKKPMIPFTKEQQGAYASSTHCYVCGCNFTKEDWKVRDHYHLTGAYGGPVHNS</sequence>
<organism evidence="1 2">
    <name type="scientific">Nephila pilipes</name>
    <name type="common">Giant wood spider</name>
    <name type="synonym">Nephila maculata</name>
    <dbReference type="NCBI Taxonomy" id="299642"/>
    <lineage>
        <taxon>Eukaryota</taxon>
        <taxon>Metazoa</taxon>
        <taxon>Ecdysozoa</taxon>
        <taxon>Arthropoda</taxon>
        <taxon>Chelicerata</taxon>
        <taxon>Arachnida</taxon>
        <taxon>Araneae</taxon>
        <taxon>Araneomorphae</taxon>
        <taxon>Entelegynae</taxon>
        <taxon>Araneoidea</taxon>
        <taxon>Nephilidae</taxon>
        <taxon>Nephila</taxon>
    </lineage>
</organism>
<dbReference type="OrthoDB" id="6416094at2759"/>
<evidence type="ECO:0000313" key="2">
    <source>
        <dbReference type="Proteomes" id="UP000887013"/>
    </source>
</evidence>
<dbReference type="PANTHER" id="PTHR31511">
    <property type="entry name" value="PROTEIN CBG23764"/>
    <property type="match status" value="1"/>
</dbReference>
<dbReference type="Proteomes" id="UP000887013">
    <property type="component" value="Unassembled WGS sequence"/>
</dbReference>
<reference evidence="1" key="1">
    <citation type="submission" date="2020-08" db="EMBL/GenBank/DDBJ databases">
        <title>Multicomponent nature underlies the extraordinary mechanical properties of spider dragline silk.</title>
        <authorList>
            <person name="Kono N."/>
            <person name="Nakamura H."/>
            <person name="Mori M."/>
            <person name="Yoshida Y."/>
            <person name="Ohtoshi R."/>
            <person name="Malay A.D."/>
            <person name="Moran D.A.P."/>
            <person name="Tomita M."/>
            <person name="Numata K."/>
            <person name="Arakawa K."/>
        </authorList>
    </citation>
    <scope>NUCLEOTIDE SEQUENCE</scope>
</reference>
<proteinExistence type="predicted"/>
<comment type="caution">
    <text evidence="1">The sequence shown here is derived from an EMBL/GenBank/DDBJ whole genome shotgun (WGS) entry which is preliminary data.</text>
</comment>
<feature type="non-terminal residue" evidence="1">
    <location>
        <position position="151"/>
    </location>
</feature>